<sequence length="251" mass="27827">IFKLGRYAIAARALLQLASEVPSLFSPMLVEPVTAPPRTQFGFSQGEMPLTYVLRRIVGSREEEYVSRLVRVWNVLDPETHFRNACSLNLSVHAEVQLISFYDQYPERKPALRFVGVSKKSCFLCVAKLELESRLGHRRRVPLESTAGVSLSGLTDTNSARGAQGGLGIVHTAVASEGDHSFTVSSPQPIDIVDFTPQDEDRGRDRAEASLLWTLNPSPTMVFHIMRAGDVKTQDKAKRDMCNLPTMPTAE</sequence>
<dbReference type="AlphaFoldDB" id="A0A9P9D6X3"/>
<reference evidence="2" key="1">
    <citation type="journal article" date="2021" name="Nat. Commun.">
        <title>Genetic determinants of endophytism in the Arabidopsis root mycobiome.</title>
        <authorList>
            <person name="Mesny F."/>
            <person name="Miyauchi S."/>
            <person name="Thiergart T."/>
            <person name="Pickel B."/>
            <person name="Atanasova L."/>
            <person name="Karlsson M."/>
            <person name="Huettel B."/>
            <person name="Barry K.W."/>
            <person name="Haridas S."/>
            <person name="Chen C."/>
            <person name="Bauer D."/>
            <person name="Andreopoulos W."/>
            <person name="Pangilinan J."/>
            <person name="LaButti K."/>
            <person name="Riley R."/>
            <person name="Lipzen A."/>
            <person name="Clum A."/>
            <person name="Drula E."/>
            <person name="Henrissat B."/>
            <person name="Kohler A."/>
            <person name="Grigoriev I.V."/>
            <person name="Martin F.M."/>
            <person name="Hacquard S."/>
        </authorList>
    </citation>
    <scope>NUCLEOTIDE SEQUENCE</scope>
    <source>
        <strain evidence="2">MPI-CAGE-AT-0021</strain>
    </source>
</reference>
<keyword evidence="3" id="KW-1185">Reference proteome</keyword>
<evidence type="ECO:0000313" key="3">
    <source>
        <dbReference type="Proteomes" id="UP000717696"/>
    </source>
</evidence>
<feature type="region of interest" description="Disordered" evidence="1">
    <location>
        <begin position="180"/>
        <end position="203"/>
    </location>
</feature>
<organism evidence="2 3">
    <name type="scientific">Dactylonectria estremocensis</name>
    <dbReference type="NCBI Taxonomy" id="1079267"/>
    <lineage>
        <taxon>Eukaryota</taxon>
        <taxon>Fungi</taxon>
        <taxon>Dikarya</taxon>
        <taxon>Ascomycota</taxon>
        <taxon>Pezizomycotina</taxon>
        <taxon>Sordariomycetes</taxon>
        <taxon>Hypocreomycetidae</taxon>
        <taxon>Hypocreales</taxon>
        <taxon>Nectriaceae</taxon>
        <taxon>Dactylonectria</taxon>
    </lineage>
</organism>
<dbReference type="Pfam" id="PF14441">
    <property type="entry name" value="OTT_1508_deam"/>
    <property type="match status" value="1"/>
</dbReference>
<gene>
    <name evidence="2" type="ORF">B0J13DRAFT_460669</name>
</gene>
<name>A0A9P9D6X3_9HYPO</name>
<feature type="non-terminal residue" evidence="2">
    <location>
        <position position="1"/>
    </location>
</feature>
<comment type="caution">
    <text evidence="2">The sequence shown here is derived from an EMBL/GenBank/DDBJ whole genome shotgun (WGS) entry which is preliminary data.</text>
</comment>
<evidence type="ECO:0000313" key="2">
    <source>
        <dbReference type="EMBL" id="KAH7113693.1"/>
    </source>
</evidence>
<proteinExistence type="predicted"/>
<dbReference type="Proteomes" id="UP000717696">
    <property type="component" value="Unassembled WGS sequence"/>
</dbReference>
<evidence type="ECO:0000256" key="1">
    <source>
        <dbReference type="SAM" id="MobiDB-lite"/>
    </source>
</evidence>
<dbReference type="EMBL" id="JAGMUU010000045">
    <property type="protein sequence ID" value="KAH7113693.1"/>
    <property type="molecule type" value="Genomic_DNA"/>
</dbReference>
<dbReference type="OrthoDB" id="4851849at2759"/>
<dbReference type="InterPro" id="IPR027796">
    <property type="entry name" value="OTT_1508_deam-like"/>
</dbReference>
<protein>
    <submittedName>
        <fullName evidence="2">Uncharacterized protein</fullName>
    </submittedName>
</protein>
<accession>A0A9P9D6X3</accession>